<gene>
    <name evidence="3" type="ordered locus">Zymop_0225</name>
</gene>
<evidence type="ECO:0000313" key="3">
    <source>
        <dbReference type="EMBL" id="AEI37128.1"/>
    </source>
</evidence>
<dbReference type="AlphaFoldDB" id="F8EU48"/>
<dbReference type="SUPFAM" id="SSF74653">
    <property type="entry name" value="TolA/TonB C-terminal domain"/>
    <property type="match status" value="1"/>
</dbReference>
<accession>F8EU48</accession>
<keyword evidence="1" id="KW-0732">Signal</keyword>
<dbReference type="EMBL" id="CP002865">
    <property type="protein sequence ID" value="AEI37128.1"/>
    <property type="molecule type" value="Genomic_DNA"/>
</dbReference>
<protein>
    <recommendedName>
        <fullName evidence="2">TonB C-terminal domain-containing protein</fullName>
    </recommendedName>
</protein>
<dbReference type="InterPro" id="IPR037682">
    <property type="entry name" value="TonB_C"/>
</dbReference>
<dbReference type="HOGENOM" id="CLU_1554707_0_0_5"/>
<dbReference type="Pfam" id="PF03544">
    <property type="entry name" value="TonB_C"/>
    <property type="match status" value="1"/>
</dbReference>
<dbReference type="STRING" id="579138.Zymop_0225"/>
<proteinExistence type="predicted"/>
<name>F8EU48_ZYMMT</name>
<reference evidence="3 4" key="1">
    <citation type="journal article" date="2011" name="J. Bacteriol.">
        <title>Genome sequence of the ethanol-producing Zymomonas mobilis subsp. pomaceae lectotype strain ATCC 29192.</title>
        <authorList>
            <person name="Kouvelis V.N."/>
            <person name="Davenport K.W."/>
            <person name="Brettin T.S."/>
            <person name="Bruce D."/>
            <person name="Detter C."/>
            <person name="Han C.S."/>
            <person name="Nolan M."/>
            <person name="Tapia R."/>
            <person name="Damoulaki A."/>
            <person name="Kyrpides N.C."/>
            <person name="Typas M.A."/>
            <person name="Pappas K.M."/>
        </authorList>
    </citation>
    <scope>NUCLEOTIDE SEQUENCE [LARGE SCALE GENOMIC DNA]</scope>
    <source>
        <strain evidence="4">ATCC 29192 / DSM 22645 / JCM 10191 / CCUG 17912 / NBRC 13757 / NCIMB 11200 / NRRL B-4491 / Barker I</strain>
    </source>
</reference>
<evidence type="ECO:0000259" key="2">
    <source>
        <dbReference type="Pfam" id="PF03544"/>
    </source>
</evidence>
<feature type="chain" id="PRO_5003376466" description="TonB C-terminal domain-containing protein" evidence="1">
    <location>
        <begin position="35"/>
        <end position="174"/>
    </location>
</feature>
<dbReference type="RefSeq" id="WP_013933528.1">
    <property type="nucleotide sequence ID" value="NC_015709.1"/>
</dbReference>
<dbReference type="PATRIC" id="fig|579138.3.peg.240"/>
<sequence length="174" mass="19634">MPSLKSFCCRSKNRVKRIGFAYAIVIILAKPAFAFTPAHDLEKWQQTVSYNLNATIHETVNDQANDGLRVSVIGLTIDKKGHPSDIHMVQSAGKLVLDKEAMRVAATLYYPPLPDSLHKAAQKIHIKVLFDADTQELADVNSRIIQQDTEQNRAFASRLETEQLTLNETQYEKR</sequence>
<dbReference type="KEGG" id="zmp:Zymop_0225"/>
<organism evidence="3 4">
    <name type="scientific">Zymomonas mobilis subsp. pomaceae (strain ATCC 29192 / DSM 22645 / JCM 10191 / CCUG 17912 / NBRC 13757 / NCIMB 11200 / NRRL B-4491 / Barker I)</name>
    <dbReference type="NCBI Taxonomy" id="579138"/>
    <lineage>
        <taxon>Bacteria</taxon>
        <taxon>Pseudomonadati</taxon>
        <taxon>Pseudomonadota</taxon>
        <taxon>Alphaproteobacteria</taxon>
        <taxon>Sphingomonadales</taxon>
        <taxon>Zymomonadaceae</taxon>
        <taxon>Zymomonas</taxon>
    </lineage>
</organism>
<feature type="signal peptide" evidence="1">
    <location>
        <begin position="1"/>
        <end position="34"/>
    </location>
</feature>
<dbReference type="Proteomes" id="UP000000491">
    <property type="component" value="Chromosome"/>
</dbReference>
<dbReference type="GO" id="GO:0055085">
    <property type="term" value="P:transmembrane transport"/>
    <property type="evidence" value="ECO:0007669"/>
    <property type="project" value="InterPro"/>
</dbReference>
<evidence type="ECO:0000313" key="4">
    <source>
        <dbReference type="Proteomes" id="UP000000491"/>
    </source>
</evidence>
<evidence type="ECO:0000256" key="1">
    <source>
        <dbReference type="SAM" id="SignalP"/>
    </source>
</evidence>
<feature type="domain" description="TonB C-terminal" evidence="2">
    <location>
        <begin position="72"/>
        <end position="130"/>
    </location>
</feature>
<dbReference type="Gene3D" id="3.30.1150.10">
    <property type="match status" value="1"/>
</dbReference>